<dbReference type="EMBL" id="CP013355">
    <property type="protein sequence ID" value="AMC10433.1"/>
    <property type="molecule type" value="Genomic_DNA"/>
</dbReference>
<accession>A0A0X8G6B4</accession>
<dbReference type="STRING" id="1622118.Lupro_03835"/>
<dbReference type="KEGG" id="lut:Lupro_03835"/>
<protein>
    <submittedName>
        <fullName evidence="1">Uncharacterized protein</fullName>
    </submittedName>
</protein>
<reference evidence="1 2" key="2">
    <citation type="journal article" date="2016" name="Int. J. Syst. Evol. Microbiol.">
        <title>Lutibacter profundi sp. nov., isolated from a deep-sea hydrothermal system on the Arctic Mid-Ocean Ridge and emended description of the genus Lutibacter.</title>
        <authorList>
            <person name="Le Moine Bauer S."/>
            <person name="Roalkvam I."/>
            <person name="Steen I.H."/>
            <person name="Dahle H."/>
        </authorList>
    </citation>
    <scope>NUCLEOTIDE SEQUENCE [LARGE SCALE GENOMIC DNA]</scope>
    <source>
        <strain evidence="1 2">LP1</strain>
    </source>
</reference>
<name>A0A0X8G6B4_9FLAO</name>
<dbReference type="Proteomes" id="UP000059672">
    <property type="component" value="Chromosome"/>
</dbReference>
<keyword evidence="2" id="KW-1185">Reference proteome</keyword>
<gene>
    <name evidence="1" type="ORF">Lupro_03835</name>
</gene>
<organism evidence="1 2">
    <name type="scientific">Lutibacter profundi</name>
    <dbReference type="NCBI Taxonomy" id="1622118"/>
    <lineage>
        <taxon>Bacteria</taxon>
        <taxon>Pseudomonadati</taxon>
        <taxon>Bacteroidota</taxon>
        <taxon>Flavobacteriia</taxon>
        <taxon>Flavobacteriales</taxon>
        <taxon>Flavobacteriaceae</taxon>
        <taxon>Lutibacter</taxon>
    </lineage>
</organism>
<evidence type="ECO:0000313" key="1">
    <source>
        <dbReference type="EMBL" id="AMC10433.1"/>
    </source>
</evidence>
<dbReference type="AlphaFoldDB" id="A0A0X8G6B4"/>
<sequence>MHLINKDYILILITSTAMIISTQISDNELLEKIKDCTLDPNLFTHETQLRLSWILINKYGLDEAITKNCELKEQFYIKALNSNKFNLPLSKAYTEILYFFMNKSSTKDFDKLLREFPRLKYNFKNLVKTHYGYNILKEHRKEEIKPLGTILFTF</sequence>
<evidence type="ECO:0000313" key="2">
    <source>
        <dbReference type="Proteomes" id="UP000059672"/>
    </source>
</evidence>
<reference evidence="2" key="1">
    <citation type="submission" date="2015-12" db="EMBL/GenBank/DDBJ databases">
        <title>Complete genome sequence of Lutibacter profundus strain LP1.</title>
        <authorList>
            <person name="Wissuwa J."/>
            <person name="Le Moine Bauer S."/>
            <person name="Stokke R."/>
            <person name="Dahle H."/>
            <person name="Steen I.H."/>
        </authorList>
    </citation>
    <scope>NUCLEOTIDE SEQUENCE [LARGE SCALE GENOMIC DNA]</scope>
    <source>
        <strain evidence="2">LP1</strain>
    </source>
</reference>
<proteinExistence type="predicted"/>